<dbReference type="EMBL" id="MT141263">
    <property type="protein sequence ID" value="QJA57255.1"/>
    <property type="molecule type" value="Genomic_DNA"/>
</dbReference>
<protein>
    <submittedName>
        <fullName evidence="2">Uncharacterized protein</fullName>
    </submittedName>
</protein>
<gene>
    <name evidence="2" type="ORF">MM415B01679_0005</name>
</gene>
<dbReference type="AlphaFoldDB" id="A0A6M3IIS2"/>
<organism evidence="2">
    <name type="scientific">viral metagenome</name>
    <dbReference type="NCBI Taxonomy" id="1070528"/>
    <lineage>
        <taxon>unclassified sequences</taxon>
        <taxon>metagenomes</taxon>
        <taxon>organismal metagenomes</taxon>
    </lineage>
</organism>
<evidence type="ECO:0000313" key="2">
    <source>
        <dbReference type="EMBL" id="QJA57255.1"/>
    </source>
</evidence>
<reference evidence="2" key="1">
    <citation type="submission" date="2020-03" db="EMBL/GenBank/DDBJ databases">
        <title>The deep terrestrial virosphere.</title>
        <authorList>
            <person name="Holmfeldt K."/>
            <person name="Nilsson E."/>
            <person name="Simone D."/>
            <person name="Lopez-Fernandez M."/>
            <person name="Wu X."/>
            <person name="de Brujin I."/>
            <person name="Lundin D."/>
            <person name="Andersson A."/>
            <person name="Bertilsson S."/>
            <person name="Dopson M."/>
        </authorList>
    </citation>
    <scope>NUCLEOTIDE SEQUENCE</scope>
    <source>
        <strain evidence="2">MM415B01679</strain>
    </source>
</reference>
<proteinExistence type="predicted"/>
<sequence length="183" mass="20269">MARPSQEDVKFRYVRYIGPKSQKRVNWIEGSPIFNKGNNFTAEIGMQEAAKLISKCPNIFKLVSDPNEPIKKAAQIPPKPVEKPVQTPNEKHQRMIRRKKIPTPSQLFGKADGTSFPSELVARGQIHRMAKKLKVDKATLTVVKLADGYWITSVANDIEGGDDRSAAPKVEGDDVFGQNGAEG</sequence>
<feature type="compositionally biased region" description="Basic and acidic residues" evidence="1">
    <location>
        <begin position="161"/>
        <end position="172"/>
    </location>
</feature>
<name>A0A6M3IIS2_9ZZZZ</name>
<feature type="region of interest" description="Disordered" evidence="1">
    <location>
        <begin position="157"/>
        <end position="183"/>
    </location>
</feature>
<accession>A0A6M3IIS2</accession>
<evidence type="ECO:0000256" key="1">
    <source>
        <dbReference type="SAM" id="MobiDB-lite"/>
    </source>
</evidence>